<accession>A0A2W5T292</accession>
<dbReference type="Proteomes" id="UP000249061">
    <property type="component" value="Unassembled WGS sequence"/>
</dbReference>
<evidence type="ECO:0008006" key="3">
    <source>
        <dbReference type="Google" id="ProtNLM"/>
    </source>
</evidence>
<reference evidence="1 2" key="1">
    <citation type="submission" date="2017-08" db="EMBL/GenBank/DDBJ databases">
        <title>Infants hospitalized years apart are colonized by the same room-sourced microbial strains.</title>
        <authorList>
            <person name="Brooks B."/>
            <person name="Olm M.R."/>
            <person name="Firek B.A."/>
            <person name="Baker R."/>
            <person name="Thomas B.C."/>
            <person name="Morowitz M.J."/>
            <person name="Banfield J.F."/>
        </authorList>
    </citation>
    <scope>NUCLEOTIDE SEQUENCE [LARGE SCALE GENOMIC DNA]</scope>
    <source>
        <strain evidence="1">S2_003_000_R2_14</strain>
    </source>
</reference>
<protein>
    <recommendedName>
        <fullName evidence="3">Roadblock/LC7 domain-containing protein</fullName>
    </recommendedName>
</protein>
<gene>
    <name evidence="1" type="ORF">DI536_29385</name>
</gene>
<name>A0A2W5T292_9BACT</name>
<evidence type="ECO:0000313" key="1">
    <source>
        <dbReference type="EMBL" id="PZR06983.1"/>
    </source>
</evidence>
<dbReference type="EMBL" id="QFQP01000035">
    <property type="protein sequence ID" value="PZR06983.1"/>
    <property type="molecule type" value="Genomic_DNA"/>
</dbReference>
<comment type="caution">
    <text evidence="1">The sequence shown here is derived from an EMBL/GenBank/DDBJ whole genome shotgun (WGS) entry which is preliminary data.</text>
</comment>
<proteinExistence type="predicted"/>
<sequence>MSTIKQSLEELMKIEGALGACVVDYKSGLALGSIGGGQALNIEVAAAGNSEVIRSKMKVMSQLGINEKIEDMLISLSGQYHIVRPLSNHGNLFIYMALNRATSNLALARFKIQEVEGALKV</sequence>
<evidence type="ECO:0000313" key="2">
    <source>
        <dbReference type="Proteomes" id="UP000249061"/>
    </source>
</evidence>
<organism evidence="1 2">
    <name type="scientific">Archangium gephyra</name>
    <dbReference type="NCBI Taxonomy" id="48"/>
    <lineage>
        <taxon>Bacteria</taxon>
        <taxon>Pseudomonadati</taxon>
        <taxon>Myxococcota</taxon>
        <taxon>Myxococcia</taxon>
        <taxon>Myxococcales</taxon>
        <taxon>Cystobacterineae</taxon>
        <taxon>Archangiaceae</taxon>
        <taxon>Archangium</taxon>
    </lineage>
</organism>
<dbReference type="AlphaFoldDB" id="A0A2W5T292"/>